<dbReference type="InterPro" id="IPR045316">
    <property type="entry name" value="Msc2-like"/>
</dbReference>
<feature type="domain" description="Cation efflux protein transmembrane" evidence="8">
    <location>
        <begin position="68"/>
        <end position="113"/>
    </location>
</feature>
<evidence type="ECO:0000256" key="3">
    <source>
        <dbReference type="ARBA" id="ARBA00022448"/>
    </source>
</evidence>
<dbReference type="PANTHER" id="PTHR45755:SF4">
    <property type="entry name" value="ZINC TRANSPORTER 7"/>
    <property type="match status" value="1"/>
</dbReference>
<evidence type="ECO:0000256" key="6">
    <source>
        <dbReference type="ARBA" id="ARBA00023065"/>
    </source>
</evidence>
<dbReference type="PANTHER" id="PTHR45755">
    <property type="match status" value="1"/>
</dbReference>
<evidence type="ECO:0000256" key="4">
    <source>
        <dbReference type="ARBA" id="ARBA00022692"/>
    </source>
</evidence>
<name>A0AAU9T9A0_THLAR</name>
<dbReference type="GO" id="GO:0016020">
    <property type="term" value="C:membrane"/>
    <property type="evidence" value="ECO:0007669"/>
    <property type="project" value="UniProtKB-SubCell"/>
</dbReference>
<dbReference type="InterPro" id="IPR027469">
    <property type="entry name" value="Cation_efflux_TMD_sf"/>
</dbReference>
<dbReference type="InterPro" id="IPR058533">
    <property type="entry name" value="Cation_efflux_TM"/>
</dbReference>
<organism evidence="9 10">
    <name type="scientific">Thlaspi arvense</name>
    <name type="common">Field penny-cress</name>
    <dbReference type="NCBI Taxonomy" id="13288"/>
    <lineage>
        <taxon>Eukaryota</taxon>
        <taxon>Viridiplantae</taxon>
        <taxon>Streptophyta</taxon>
        <taxon>Embryophyta</taxon>
        <taxon>Tracheophyta</taxon>
        <taxon>Spermatophyta</taxon>
        <taxon>Magnoliopsida</taxon>
        <taxon>eudicotyledons</taxon>
        <taxon>Gunneridae</taxon>
        <taxon>Pentapetalae</taxon>
        <taxon>rosids</taxon>
        <taxon>malvids</taxon>
        <taxon>Brassicales</taxon>
        <taxon>Brassicaceae</taxon>
        <taxon>Thlaspideae</taxon>
        <taxon>Thlaspi</taxon>
    </lineage>
</organism>
<dbReference type="SUPFAM" id="SSF161111">
    <property type="entry name" value="Cation efflux protein transmembrane domain-like"/>
    <property type="match status" value="1"/>
</dbReference>
<evidence type="ECO:0000313" key="10">
    <source>
        <dbReference type="Proteomes" id="UP000836841"/>
    </source>
</evidence>
<keyword evidence="10" id="KW-1185">Reference proteome</keyword>
<dbReference type="GO" id="GO:0006882">
    <property type="term" value="P:intracellular zinc ion homeostasis"/>
    <property type="evidence" value="ECO:0007669"/>
    <property type="project" value="InterPro"/>
</dbReference>
<proteinExistence type="inferred from homology"/>
<accession>A0AAU9T9A0</accession>
<dbReference type="Gene3D" id="1.20.1510.10">
    <property type="entry name" value="Cation efflux protein transmembrane domain"/>
    <property type="match status" value="1"/>
</dbReference>
<dbReference type="Pfam" id="PF01545">
    <property type="entry name" value="Cation_efflux"/>
    <property type="match status" value="1"/>
</dbReference>
<reference evidence="9 10" key="1">
    <citation type="submission" date="2022-03" db="EMBL/GenBank/DDBJ databases">
        <authorList>
            <person name="Nunn A."/>
            <person name="Chopra R."/>
            <person name="Nunn A."/>
            <person name="Contreras Garrido A."/>
        </authorList>
    </citation>
    <scope>NUCLEOTIDE SEQUENCE [LARGE SCALE GENOMIC DNA]</scope>
</reference>
<dbReference type="EMBL" id="OU466863">
    <property type="protein sequence ID" value="CAH2079928.1"/>
    <property type="molecule type" value="Genomic_DNA"/>
</dbReference>
<dbReference type="AlphaFoldDB" id="A0AAU9T9A0"/>
<evidence type="ECO:0000256" key="1">
    <source>
        <dbReference type="ARBA" id="ARBA00004141"/>
    </source>
</evidence>
<dbReference type="Proteomes" id="UP000836841">
    <property type="component" value="Chromosome 7"/>
</dbReference>
<sequence>MINLSRALRNKFDCFPFLFSESDEVGVSIGNLGWPLANTVVFGVLLTENYNEDKFSSSKKDSEREFLVTVFVAGFMSNSLGLISDACHMLFDCAALAIGLYASYISRLPANHQKFESVERSLCLVLYISNDGIREAVSALNIPSDIPSDIP</sequence>
<keyword evidence="5" id="KW-1133">Transmembrane helix</keyword>
<evidence type="ECO:0000256" key="2">
    <source>
        <dbReference type="ARBA" id="ARBA00008873"/>
    </source>
</evidence>
<gene>
    <name evidence="9" type="ORF">TAV2_LOCUS25071</name>
</gene>
<evidence type="ECO:0000256" key="5">
    <source>
        <dbReference type="ARBA" id="ARBA00022989"/>
    </source>
</evidence>
<dbReference type="GO" id="GO:0005385">
    <property type="term" value="F:zinc ion transmembrane transporter activity"/>
    <property type="evidence" value="ECO:0007669"/>
    <property type="project" value="InterPro"/>
</dbReference>
<evidence type="ECO:0000256" key="7">
    <source>
        <dbReference type="ARBA" id="ARBA00023136"/>
    </source>
</evidence>
<keyword evidence="4" id="KW-0812">Transmembrane</keyword>
<protein>
    <recommendedName>
        <fullName evidence="8">Cation efflux protein transmembrane domain-containing protein</fullName>
    </recommendedName>
</protein>
<comment type="similarity">
    <text evidence="2">Belongs to the cation diffusion facilitator (CDF) transporter (TC 2.A.4) family. SLC30A subfamily.</text>
</comment>
<keyword evidence="7" id="KW-0472">Membrane</keyword>
<keyword evidence="6" id="KW-0406">Ion transport</keyword>
<keyword evidence="3" id="KW-0813">Transport</keyword>
<dbReference type="GO" id="GO:0005794">
    <property type="term" value="C:Golgi apparatus"/>
    <property type="evidence" value="ECO:0007669"/>
    <property type="project" value="TreeGrafter"/>
</dbReference>
<comment type="subcellular location">
    <subcellularLocation>
        <location evidence="1">Membrane</location>
        <topology evidence="1">Multi-pass membrane protein</topology>
    </subcellularLocation>
</comment>
<evidence type="ECO:0000259" key="8">
    <source>
        <dbReference type="Pfam" id="PF01545"/>
    </source>
</evidence>
<evidence type="ECO:0000313" key="9">
    <source>
        <dbReference type="EMBL" id="CAH2079928.1"/>
    </source>
</evidence>